<dbReference type="PANTHER" id="PTHR31527:SF0">
    <property type="entry name" value="RE64534P"/>
    <property type="match status" value="1"/>
</dbReference>
<dbReference type="HOGENOM" id="CLU_079904_0_0_6"/>
<gene>
    <name evidence="2" type="ORF">YC6258_03694</name>
</gene>
<dbReference type="Proteomes" id="UP000032266">
    <property type="component" value="Chromosome"/>
</dbReference>
<dbReference type="KEGG" id="gsn:YC6258_03694"/>
<dbReference type="STRING" id="1445510.YC6258_03694"/>
<dbReference type="NCBIfam" id="TIGR03425">
    <property type="entry name" value="urea_degr_2"/>
    <property type="match status" value="1"/>
</dbReference>
<dbReference type="PATRIC" id="fig|1445510.3.peg.3667"/>
<evidence type="ECO:0000313" key="3">
    <source>
        <dbReference type="Proteomes" id="UP000032266"/>
    </source>
</evidence>
<proteinExistence type="predicted"/>
<dbReference type="OrthoDB" id="5298498at2"/>
<dbReference type="InterPro" id="IPR018959">
    <property type="entry name" value="DUF1989"/>
</dbReference>
<accession>A0A0C5V8P3</accession>
<evidence type="ECO:0000313" key="2">
    <source>
        <dbReference type="EMBL" id="AJQ95730.1"/>
    </source>
</evidence>
<dbReference type="RefSeq" id="WP_044617935.1">
    <property type="nucleotide sequence ID" value="NZ_CP007142.1"/>
</dbReference>
<feature type="domain" description="DUF1989" evidence="1">
    <location>
        <begin position="7"/>
        <end position="178"/>
    </location>
</feature>
<dbReference type="InterPro" id="IPR017792">
    <property type="entry name" value="UAAP1"/>
</dbReference>
<sequence>MNQYKTIIPAASHWSLRVRRGMQMTLTDIEGDANVGMMFYNPENLLERYNAPDTLKCQHTFKLTRGHCLYSDMGRIFASIIDDAVGWHETISGNSHASHIERQWGKRDYQNDRNDWMQNGYDAMLVEMAKYGLSKADIAANLNLFSCVTTDAEGNMSLVPGNSRAGAHVTLRFEMDTLVMLHTCPHPLSRAAEYPRKPVSVLLEKAEPVAEDDICKMFCAENQRGFANNALYYLGCNQSKDNLKEAQS</sequence>
<name>A0A0C5V8P3_9GAMM</name>
<reference evidence="2 3" key="1">
    <citation type="submission" date="2014-01" db="EMBL/GenBank/DDBJ databases">
        <title>Full genme sequencing of cellulolytic bacterium Gynuella sunshinyii YC6258T gen. nov., sp. nov.</title>
        <authorList>
            <person name="Khan H."/>
            <person name="Chung E.J."/>
            <person name="Chung Y.R."/>
        </authorList>
    </citation>
    <scope>NUCLEOTIDE SEQUENCE [LARGE SCALE GENOMIC DNA]</scope>
    <source>
        <strain evidence="2 3">YC6258</strain>
    </source>
</reference>
<dbReference type="Pfam" id="PF09347">
    <property type="entry name" value="DUF1989"/>
    <property type="match status" value="1"/>
</dbReference>
<keyword evidence="3" id="KW-1185">Reference proteome</keyword>
<protein>
    <recommendedName>
        <fullName evidence="1">DUF1989 domain-containing protein</fullName>
    </recommendedName>
</protein>
<dbReference type="AlphaFoldDB" id="A0A0C5V8P3"/>
<organism evidence="2 3">
    <name type="scientific">Gynuella sunshinyii YC6258</name>
    <dbReference type="NCBI Taxonomy" id="1445510"/>
    <lineage>
        <taxon>Bacteria</taxon>
        <taxon>Pseudomonadati</taxon>
        <taxon>Pseudomonadota</taxon>
        <taxon>Gammaproteobacteria</taxon>
        <taxon>Oceanospirillales</taxon>
        <taxon>Saccharospirillaceae</taxon>
        <taxon>Gynuella</taxon>
    </lineage>
</organism>
<dbReference type="PANTHER" id="PTHR31527">
    <property type="entry name" value="RE64534P"/>
    <property type="match status" value="1"/>
</dbReference>
<evidence type="ECO:0000259" key="1">
    <source>
        <dbReference type="Pfam" id="PF09347"/>
    </source>
</evidence>
<dbReference type="EMBL" id="CP007142">
    <property type="protein sequence ID" value="AJQ95730.1"/>
    <property type="molecule type" value="Genomic_DNA"/>
</dbReference>